<name>M1NT31_9CORY</name>
<dbReference type="EMBL" id="CP003697">
    <property type="protein sequence ID" value="AGF72627.1"/>
    <property type="molecule type" value="Genomic_DNA"/>
</dbReference>
<dbReference type="KEGG" id="chn:A605_08125"/>
<dbReference type="RefSeq" id="WP_015401046.1">
    <property type="nucleotide sequence ID" value="NC_020302.1"/>
</dbReference>
<evidence type="ECO:0000256" key="1">
    <source>
        <dbReference type="SAM" id="Phobius"/>
    </source>
</evidence>
<sequence length="154" mass="16688">MMIWYIVLAIMVTAIALWAYFTAQRLNRLHIRTDAALAALQASLDRRAAVVAALLPEAGPTAAAAEAVPLEYGSFDLRAARERAVTAAIGGLGDKRPAQIVDAEVRVQLAHRFYNDAVADTRALRLRPGTRLLRLGGTAPLPEFFEFSSYPPAS</sequence>
<gene>
    <name evidence="2" type="ORF">A605_08125</name>
</gene>
<keyword evidence="1" id="KW-0812">Transmembrane</keyword>
<proteinExistence type="predicted"/>
<dbReference type="OrthoDB" id="3214694at2"/>
<feature type="transmembrane region" description="Helical" evidence="1">
    <location>
        <begin position="6"/>
        <end position="23"/>
    </location>
</feature>
<evidence type="ECO:0000313" key="3">
    <source>
        <dbReference type="Proteomes" id="UP000011723"/>
    </source>
</evidence>
<keyword evidence="3" id="KW-1185">Reference proteome</keyword>
<dbReference type="Proteomes" id="UP000011723">
    <property type="component" value="Chromosome"/>
</dbReference>
<organism evidence="2 3">
    <name type="scientific">Corynebacterium halotolerans YIM 70093 = DSM 44683</name>
    <dbReference type="NCBI Taxonomy" id="1121362"/>
    <lineage>
        <taxon>Bacteria</taxon>
        <taxon>Bacillati</taxon>
        <taxon>Actinomycetota</taxon>
        <taxon>Actinomycetes</taxon>
        <taxon>Mycobacteriales</taxon>
        <taxon>Corynebacteriaceae</taxon>
        <taxon>Corynebacterium</taxon>
    </lineage>
</organism>
<dbReference type="PATRIC" id="fig|1121362.3.peg.1641"/>
<dbReference type="HOGENOM" id="CLU_098191_1_0_11"/>
<evidence type="ECO:0008006" key="4">
    <source>
        <dbReference type="Google" id="ProtNLM"/>
    </source>
</evidence>
<evidence type="ECO:0000313" key="2">
    <source>
        <dbReference type="EMBL" id="AGF72627.1"/>
    </source>
</evidence>
<dbReference type="STRING" id="1121362.A605_08125"/>
<protein>
    <recommendedName>
        <fullName evidence="4">Secreted protein</fullName>
    </recommendedName>
</protein>
<reference evidence="2 3" key="1">
    <citation type="journal article" date="2012" name="Stand. Genomic Sci.">
        <title>Genome sequence of the halotolerant bacterium Corynebacterium halotolerans type strain YIM 70093(T) (= DSM 44683(T)).</title>
        <authorList>
            <person name="Ruckert C."/>
            <person name="Albersmeier A."/>
            <person name="Al-Dilaimi A."/>
            <person name="Niehaus K."/>
            <person name="Szczepanowski R."/>
            <person name="Kalinowski J."/>
        </authorList>
    </citation>
    <scope>NUCLEOTIDE SEQUENCE [LARGE SCALE GENOMIC DNA]</scope>
    <source>
        <strain evidence="2">YIM 70093</strain>
    </source>
</reference>
<accession>M1NT31</accession>
<keyword evidence="1" id="KW-1133">Transmembrane helix</keyword>
<dbReference type="AlphaFoldDB" id="M1NT31"/>
<dbReference type="eggNOG" id="COG1704">
    <property type="taxonomic scope" value="Bacteria"/>
</dbReference>
<keyword evidence="1" id="KW-0472">Membrane</keyword>